<dbReference type="EMBL" id="CP002568">
    <property type="protein sequence ID" value="ADZ72280.1"/>
    <property type="molecule type" value="Genomic_DNA"/>
</dbReference>
<dbReference type="eggNOG" id="ENOG5033ETF">
    <property type="taxonomic scope" value="Bacteria"/>
</dbReference>
<evidence type="ECO:0000313" key="2">
    <source>
        <dbReference type="Proteomes" id="UP000008130"/>
    </source>
</evidence>
<protein>
    <submittedName>
        <fullName evidence="1">Uncharacterized protein</fullName>
    </submittedName>
</protein>
<dbReference type="HOGENOM" id="CLU_144083_1_0_5"/>
<name>F2J4M9_POLGS</name>
<dbReference type="KEGG" id="pgv:SL003B_3861"/>
<dbReference type="AlphaFoldDB" id="F2J4M9"/>
<reference evidence="1 2" key="1">
    <citation type="journal article" date="2011" name="J. Bacteriol.">
        <title>Complete genome sequence of Polymorphum gilvum SL003B-26A1T, a crude oil-degrading bacterium from oil-polluted saline soil.</title>
        <authorList>
            <person name="Li S.G."/>
            <person name="Tang Y.Q."/>
            <person name="Nie Y."/>
            <person name="Cai M."/>
            <person name="Wu X.L."/>
        </authorList>
    </citation>
    <scope>NUCLEOTIDE SEQUENCE [LARGE SCALE GENOMIC DNA]</scope>
    <source>
        <strain evidence="2">LMG 25793 / CGMCC 1.9160 / SL003B-26A1</strain>
    </source>
</reference>
<gene>
    <name evidence="1" type="ordered locus">SL003B_3861</name>
</gene>
<proteinExistence type="predicted"/>
<evidence type="ECO:0000313" key="1">
    <source>
        <dbReference type="EMBL" id="ADZ72280.1"/>
    </source>
</evidence>
<organism evidence="1 2">
    <name type="scientific">Polymorphum gilvum (strain LMG 25793 / CGMCC 1.9160 / SL003B-26A1)</name>
    <dbReference type="NCBI Taxonomy" id="991905"/>
    <lineage>
        <taxon>Bacteria</taxon>
        <taxon>Pseudomonadati</taxon>
        <taxon>Pseudomonadota</taxon>
        <taxon>Alphaproteobacteria</taxon>
        <taxon>Rhodobacterales</taxon>
        <taxon>Paracoccaceae</taxon>
        <taxon>Polymorphum</taxon>
    </lineage>
</organism>
<dbReference type="Proteomes" id="UP000008130">
    <property type="component" value="Chromosome"/>
</dbReference>
<keyword evidence="2" id="KW-1185">Reference proteome</keyword>
<sequence length="122" mass="13360">MPSPPEAVLAPLHAAIARAQAVVEAETEALRRRAGIDLKSFEYRKSQALLDLDRARRSLPSEGLDRRTSEQLGMLRMRLDENMALLSTHMSAVREIADVIAKAMLEADSDGTYSRPGSGCLP</sequence>
<dbReference type="STRING" id="991905.SL003B_3861"/>
<dbReference type="PATRIC" id="fig|991905.3.peg.3979"/>
<accession>F2J4M9</accession>